<name>A0A849VTF2_9HYPH</name>
<comment type="caution">
    <text evidence="1">The sequence shown here is derived from an EMBL/GenBank/DDBJ whole genome shotgun (WGS) entry which is preliminary data.</text>
</comment>
<dbReference type="InterPro" id="IPR043737">
    <property type="entry name" value="DUF5682"/>
</dbReference>
<dbReference type="RefSeq" id="WP_113281046.1">
    <property type="nucleotide sequence ID" value="NZ_JABUMX010000005.1"/>
</dbReference>
<accession>A0A849VTF2</accession>
<dbReference type="Pfam" id="PF18934">
    <property type="entry name" value="DUF5682"/>
    <property type="match status" value="1"/>
</dbReference>
<protein>
    <submittedName>
        <fullName evidence="1">Uncharacterized protein</fullName>
    </submittedName>
</protein>
<gene>
    <name evidence="1" type="ORF">HQ945_18545</name>
</gene>
<keyword evidence="2" id="KW-1185">Reference proteome</keyword>
<dbReference type="AlphaFoldDB" id="A0A849VTF2"/>
<dbReference type="EMBL" id="JABUMX010000005">
    <property type="protein sequence ID" value="NTS33255.1"/>
    <property type="molecule type" value="Genomic_DNA"/>
</dbReference>
<dbReference type="Proteomes" id="UP000550508">
    <property type="component" value="Unassembled WGS sequence"/>
</dbReference>
<evidence type="ECO:0000313" key="2">
    <source>
        <dbReference type="Proteomes" id="UP000550508"/>
    </source>
</evidence>
<sequence length="763" mass="83175">MKRQAHLFGIRHHGPGSAALLKGALDALDPACVLIEGPPEGDALIQYAALPGMKPPLAMLFYAAEEAANAAFAPFAEFSPEWVAMQWALARGRPVRFIDWPAAVSLALAKAGREEDVAADAEAEADESGNEAGHAARLDPLDVLAGAAGYSDGETFWNGLIEQYGGGQSPLDIFAAIETAMMELRKYPGGYDDRSAAERLREERREAFMRIHIRDALKQYDGEVAVVVGAWHIGGLSTATTVAEDRAIIKDLPKIKVEATWAPWSDGRLSRASGYGAGVVSPGWYRHLWDLYSGDRHDGPEAFAAGWQARTAALLRQEGFDASTASAIEAARLALALASLRGIGMPGLAEMRDASLSSLCHGDDIQLAMIERKLYIDSRIGKIDKAVPQMPLAKDFELWCRKTRLKPDEQPSEIKLDLRSEAGLLKSTLLHRLNLIRVNWGRLIDAEAGRGTYREIWSVSWSPDMSVRLAEALVWGLTIEQAAASATVERAHKTDGIAQLAELVRYALVADLPQAASTCINLLQATAVHNNDITDVMNAVAPLVRIVRYGTARKLPELELRALITALSAEANAGVRVGSRQLDDEATLQRLNAMRAYDESLGLFGDSGLLEEWRRQLALMVDDAQSLAPLIGFSLRRLHDLGLWDELQVSAAFSRHVLGETPSRAGAFIEAFVAGSADVLIQDQTLLFLIDEWLCGLDEEAFVESLPLFRRALAGLDSVGRKRVLERIAGGRKERRPVRSVSEENPAFERALPLLKQILGISA</sequence>
<evidence type="ECO:0000313" key="1">
    <source>
        <dbReference type="EMBL" id="NTS33255.1"/>
    </source>
</evidence>
<reference evidence="1 2" key="1">
    <citation type="submission" date="2020-05" db="EMBL/GenBank/DDBJ databases">
        <authorList>
            <person name="Kim M.K."/>
        </authorList>
    </citation>
    <scope>NUCLEOTIDE SEQUENCE [LARGE SCALE GENOMIC DNA]</scope>
    <source>
        <strain evidence="1 2">BT25</strain>
    </source>
</reference>
<proteinExistence type="predicted"/>
<organism evidence="1 2">
    <name type="scientific">Phyllobacterium pellucidum</name>
    <dbReference type="NCBI Taxonomy" id="2740464"/>
    <lineage>
        <taxon>Bacteria</taxon>
        <taxon>Pseudomonadati</taxon>
        <taxon>Pseudomonadota</taxon>
        <taxon>Alphaproteobacteria</taxon>
        <taxon>Hyphomicrobiales</taxon>
        <taxon>Phyllobacteriaceae</taxon>
        <taxon>Phyllobacterium</taxon>
    </lineage>
</organism>